<evidence type="ECO:0000256" key="5">
    <source>
        <dbReference type="ARBA" id="ARBA00022989"/>
    </source>
</evidence>
<keyword evidence="6 7" id="KW-0472">Membrane</keyword>
<dbReference type="InterPro" id="IPR036259">
    <property type="entry name" value="MFS_trans_sf"/>
</dbReference>
<accession>A0ABS7KU59</accession>
<evidence type="ECO:0000313" key="9">
    <source>
        <dbReference type="EMBL" id="MBY0754147.1"/>
    </source>
</evidence>
<feature type="transmembrane region" description="Helical" evidence="7">
    <location>
        <begin position="30"/>
        <end position="48"/>
    </location>
</feature>
<reference evidence="9 10" key="1">
    <citation type="journal article" date="2021" name="Cell Host Microbe">
        <title>in vivo commensal control of Clostridioides difficile virulence.</title>
        <authorList>
            <person name="Girinathan B.P."/>
            <person name="Dibenedetto N."/>
            <person name="Worley J.N."/>
            <person name="Peltier J."/>
            <person name="Arrieta-Ortiz M.L."/>
            <person name="Rupa Christinal Immanuel S."/>
            <person name="Lavin R."/>
            <person name="Delaney M.L."/>
            <person name="Cummins C."/>
            <person name="Hoffmann M."/>
            <person name="Luo Y."/>
            <person name="Gonzalez-Escalona N."/>
            <person name="Allard M."/>
            <person name="Onderdonk A.B."/>
            <person name="Gerber G.K."/>
            <person name="Sonenshein A.L."/>
            <person name="Baliga N."/>
            <person name="Dupuy B."/>
            <person name="Bry L."/>
        </authorList>
    </citation>
    <scope>NUCLEOTIDE SEQUENCE [LARGE SCALE GENOMIC DNA]</scope>
    <source>
        <strain evidence="9 10">DSM 599</strain>
    </source>
</reference>
<dbReference type="InterPro" id="IPR020846">
    <property type="entry name" value="MFS_dom"/>
</dbReference>
<feature type="transmembrane region" description="Helical" evidence="7">
    <location>
        <begin position="162"/>
        <end position="183"/>
    </location>
</feature>
<dbReference type="PROSITE" id="PS00942">
    <property type="entry name" value="GLPT"/>
    <property type="match status" value="1"/>
</dbReference>
<comment type="similarity">
    <text evidence="2">Belongs to the major facilitator superfamily. Organophosphate:Pi antiporter (OPA) (TC 2.A.1.4) family.</text>
</comment>
<evidence type="ECO:0000256" key="7">
    <source>
        <dbReference type="SAM" id="Phobius"/>
    </source>
</evidence>
<keyword evidence="4 7" id="KW-0812">Transmembrane</keyword>
<dbReference type="CDD" id="cd17345">
    <property type="entry name" value="MFS_GlpT"/>
    <property type="match status" value="1"/>
</dbReference>
<dbReference type="PANTHER" id="PTHR43826">
    <property type="entry name" value="GLUCOSE-6-PHOSPHATE EXCHANGER SLC37A4"/>
    <property type="match status" value="1"/>
</dbReference>
<evidence type="ECO:0000259" key="8">
    <source>
        <dbReference type="PROSITE" id="PS50850"/>
    </source>
</evidence>
<dbReference type="PROSITE" id="PS50850">
    <property type="entry name" value="MFS"/>
    <property type="match status" value="1"/>
</dbReference>
<dbReference type="NCBIfam" id="NF007107">
    <property type="entry name" value="PRK09556.1"/>
    <property type="match status" value="1"/>
</dbReference>
<dbReference type="InterPro" id="IPR051337">
    <property type="entry name" value="OPA_Antiporter"/>
</dbReference>
<evidence type="ECO:0000256" key="2">
    <source>
        <dbReference type="ARBA" id="ARBA00009598"/>
    </source>
</evidence>
<feature type="transmembrane region" description="Helical" evidence="7">
    <location>
        <begin position="127"/>
        <end position="150"/>
    </location>
</feature>
<dbReference type="PIRSF" id="PIRSF002808">
    <property type="entry name" value="Hexose_phosphate_transp"/>
    <property type="match status" value="1"/>
</dbReference>
<dbReference type="Pfam" id="PF07690">
    <property type="entry name" value="MFS_1"/>
    <property type="match status" value="1"/>
</dbReference>
<dbReference type="EMBL" id="JAIKTU010000001">
    <property type="protein sequence ID" value="MBY0754147.1"/>
    <property type="molecule type" value="Genomic_DNA"/>
</dbReference>
<evidence type="ECO:0000313" key="10">
    <source>
        <dbReference type="Proteomes" id="UP001299068"/>
    </source>
</evidence>
<evidence type="ECO:0000256" key="4">
    <source>
        <dbReference type="ARBA" id="ARBA00022692"/>
    </source>
</evidence>
<proteinExistence type="inferred from homology"/>
<feature type="transmembrane region" description="Helical" evidence="7">
    <location>
        <begin position="99"/>
        <end position="121"/>
    </location>
</feature>
<dbReference type="PANTHER" id="PTHR43826:SF9">
    <property type="entry name" value="PROTEIN, PUTATIVE-RELATED"/>
    <property type="match status" value="1"/>
</dbReference>
<evidence type="ECO:0000256" key="3">
    <source>
        <dbReference type="ARBA" id="ARBA00022448"/>
    </source>
</evidence>
<dbReference type="RefSeq" id="WP_221858567.1">
    <property type="nucleotide sequence ID" value="NZ_JAIKTU010000001.1"/>
</dbReference>
<feature type="domain" description="Major facilitator superfamily (MFS) profile" evidence="8">
    <location>
        <begin position="29"/>
        <end position="454"/>
    </location>
</feature>
<feature type="transmembrane region" description="Helical" evidence="7">
    <location>
        <begin position="260"/>
        <end position="278"/>
    </location>
</feature>
<evidence type="ECO:0000256" key="6">
    <source>
        <dbReference type="ARBA" id="ARBA00023136"/>
    </source>
</evidence>
<gene>
    <name evidence="9" type="primary">uhpT</name>
    <name evidence="9" type="ORF">K5V21_01630</name>
</gene>
<comment type="subcellular location">
    <subcellularLocation>
        <location evidence="1">Cell membrane</location>
        <topology evidence="1">Multi-pass membrane protein</topology>
    </subcellularLocation>
</comment>
<organism evidence="9 10">
    <name type="scientific">Clostridium sardiniense</name>
    <name type="common">Clostridium absonum</name>
    <dbReference type="NCBI Taxonomy" id="29369"/>
    <lineage>
        <taxon>Bacteria</taxon>
        <taxon>Bacillati</taxon>
        <taxon>Bacillota</taxon>
        <taxon>Clostridia</taxon>
        <taxon>Eubacteriales</taxon>
        <taxon>Clostridiaceae</taxon>
        <taxon>Clostridium</taxon>
    </lineage>
</organism>
<dbReference type="Proteomes" id="UP001299068">
    <property type="component" value="Unassembled WGS sequence"/>
</dbReference>
<dbReference type="Gene3D" id="1.20.1250.20">
    <property type="entry name" value="MFS general substrate transporter like domains"/>
    <property type="match status" value="2"/>
</dbReference>
<feature type="transmembrane region" description="Helical" evidence="7">
    <location>
        <begin position="189"/>
        <end position="214"/>
    </location>
</feature>
<evidence type="ECO:0000256" key="1">
    <source>
        <dbReference type="ARBA" id="ARBA00004651"/>
    </source>
</evidence>
<name>A0ABS7KU59_CLOSR</name>
<feature type="transmembrane region" description="Helical" evidence="7">
    <location>
        <begin position="353"/>
        <end position="378"/>
    </location>
</feature>
<dbReference type="SUPFAM" id="SSF103473">
    <property type="entry name" value="MFS general substrate transporter"/>
    <property type="match status" value="1"/>
</dbReference>
<keyword evidence="5 7" id="KW-1133">Transmembrane helix</keyword>
<feature type="transmembrane region" description="Helical" evidence="7">
    <location>
        <begin position="68"/>
        <end position="87"/>
    </location>
</feature>
<keyword evidence="10" id="KW-1185">Reference proteome</keyword>
<comment type="caution">
    <text evidence="9">The sequence shown here is derived from an EMBL/GenBank/DDBJ whole genome shotgun (WGS) entry which is preliminary data.</text>
</comment>
<dbReference type="InterPro" id="IPR011701">
    <property type="entry name" value="MFS"/>
</dbReference>
<keyword evidence="3" id="KW-0813">Transport</keyword>
<dbReference type="InterPro" id="IPR000849">
    <property type="entry name" value="Sugar_P_transporter"/>
</dbReference>
<dbReference type="InterPro" id="IPR021159">
    <property type="entry name" value="Sugar-P_transporter_CS"/>
</dbReference>
<feature type="transmembrane region" description="Helical" evidence="7">
    <location>
        <begin position="327"/>
        <end position="347"/>
    </location>
</feature>
<feature type="transmembrane region" description="Helical" evidence="7">
    <location>
        <begin position="431"/>
        <end position="452"/>
    </location>
</feature>
<protein>
    <submittedName>
        <fullName evidence="9">Hexose-6-phosphate:phosphate antiporter</fullName>
    </submittedName>
</protein>
<sequence>MDAIVNFFNIDKKSVSVPIEQQRKQWIKQFLKAFLVVFVVYACMYLIRNNFKAAQPLLKEQLGYTTSELGYIGFGFSITYAIGKTLLGYIIDGRNAKRIVSFLLAMSATIVLIIGILLLSGKQPSGIILLLWGLSGFLQAPGGPAAYSTISRWTPTVKRGRYLGFWNMSHNIGGAIAGILALWGANTFFHGNVAGMFIFPAIIALIVGVGLMFVGKDEPEELGWNRVEDIFGEPVDEDNIESESMTKFEIFKKYVLKNPWIWTLCVANVFVYIVRIGIDNWAPLYVTEHLGFGMTDAVDTIFYFEMGALLGSMTWGYVSDLLKGRRAILAAFCLGITAFAVLGYRYATSVAMIDVSLFCLGALIFGPQLLIGVSIVGFTPKKATTVTNGLSGTFGYLFGDSTAKVALAKIADPKSSGITVFGTNLHGWNDVFVVFYAALIVGVILLLVVAYGEEKKIRRLRREKASAKLEEAVLTSLEKEAAVTN</sequence>